<dbReference type="Proteomes" id="UP000622687">
    <property type="component" value="Unassembled WGS sequence"/>
</dbReference>
<dbReference type="EMBL" id="JAEEGB010000003">
    <property type="protein sequence ID" value="MBI6871345.1"/>
    <property type="molecule type" value="Genomic_DNA"/>
</dbReference>
<protein>
    <submittedName>
        <fullName evidence="1">Uncharacterized protein</fullName>
    </submittedName>
</protein>
<sequence length="48" mass="5875">MKFFLEFEEKTLMGTFSCLYKDYEDWRDVAYQVINTVRVVKEERGDED</sequence>
<dbReference type="RefSeq" id="WP_211140810.1">
    <property type="nucleotide sequence ID" value="NZ_JAEEGB010000003.1"/>
</dbReference>
<dbReference type="AlphaFoldDB" id="A0A934HW03"/>
<keyword evidence="2" id="KW-1185">Reference proteome</keyword>
<proteinExistence type="predicted"/>
<comment type="caution">
    <text evidence="1">The sequence shown here is derived from an EMBL/GenBank/DDBJ whole genome shotgun (WGS) entry which is preliminary data.</text>
</comment>
<evidence type="ECO:0000313" key="1">
    <source>
        <dbReference type="EMBL" id="MBI6871345.1"/>
    </source>
</evidence>
<evidence type="ECO:0000313" key="2">
    <source>
        <dbReference type="Proteomes" id="UP000622687"/>
    </source>
</evidence>
<organism evidence="1 2">
    <name type="scientific">Clostridium aciditolerans</name>
    <dbReference type="NCBI Taxonomy" id="339861"/>
    <lineage>
        <taxon>Bacteria</taxon>
        <taxon>Bacillati</taxon>
        <taxon>Bacillota</taxon>
        <taxon>Clostridia</taxon>
        <taxon>Eubacteriales</taxon>
        <taxon>Clostridiaceae</taxon>
        <taxon>Clostridium</taxon>
    </lineage>
</organism>
<name>A0A934HW03_9CLOT</name>
<accession>A0A934HW03</accession>
<reference evidence="1" key="1">
    <citation type="submission" date="2020-12" db="EMBL/GenBank/DDBJ databases">
        <title>Clostridium thailandense sp. nov., a novel acetogenic bacterium isolated from peat land soil in Thailand.</title>
        <authorList>
            <person name="Chaikitkaew S."/>
            <person name="Birkeland N.K."/>
        </authorList>
    </citation>
    <scope>NUCLEOTIDE SEQUENCE</scope>
    <source>
        <strain evidence="1">DSM 17425</strain>
    </source>
</reference>
<gene>
    <name evidence="1" type="ORF">I6U51_01325</name>
</gene>